<evidence type="ECO:0000259" key="3">
    <source>
        <dbReference type="PROSITE" id="PS50994"/>
    </source>
</evidence>
<dbReference type="Gene3D" id="3.30.420.10">
    <property type="entry name" value="Ribonuclease H-like superfamily/Ribonuclease H"/>
    <property type="match status" value="1"/>
</dbReference>
<sequence length="434" mass="47265">MSLWCQKAGVELVGGRRGGTAQSDQARRAKVAQAVLAGASLTQAAAAAGVSRDSARRYWHDQAMEDAATASRRSSGRSSGRRGRGGWSASACSGRVGRGQRVSDAERVLIAQGRARGESAAAIARALGRCRQTVSREITRNTGPDGVYRAPGASAAAQERLARPKTRRLDADRALRAEVVALLEEGASPRQISTRLRWAHPDNESMRISHEQIYQALYVQGAGSLRQQLRVDKALRSGRTRRLPRSPLAGLPRRSNRPWIEGAQISVRPPQAADRAVPGHWEGDLVIGAGGRSALITLVERTSRFVLIHRLGAGHDSQTVTTALQTMVADLPRAVRASITWDQGSEMARHADFTAATDIPVYFADPHSPWQRPTNENTNRLIREYLPKGTSFTDVTDTQVQDIQDRLNRRPRIVLNGQTPTEKLNDIINGANTT</sequence>
<evidence type="ECO:0000256" key="1">
    <source>
        <dbReference type="ARBA" id="ARBA00023172"/>
    </source>
</evidence>
<dbReference type="Pfam" id="PF00665">
    <property type="entry name" value="rve"/>
    <property type="match status" value="1"/>
</dbReference>
<dbReference type="Pfam" id="PF13936">
    <property type="entry name" value="HTH_38"/>
    <property type="match status" value="1"/>
</dbReference>
<dbReference type="InterPro" id="IPR053392">
    <property type="entry name" value="Transposase_IS30-like"/>
</dbReference>
<gene>
    <name evidence="4" type="ORF">HMPREF0059_02249</name>
</gene>
<organism evidence="4 5">
    <name type="scientific">Actinomyces viscosus C505</name>
    <dbReference type="NCBI Taxonomy" id="562973"/>
    <lineage>
        <taxon>Bacteria</taxon>
        <taxon>Bacillati</taxon>
        <taxon>Actinomycetota</taxon>
        <taxon>Actinomycetes</taxon>
        <taxon>Actinomycetales</taxon>
        <taxon>Actinomycetaceae</taxon>
        <taxon>Actinomyces</taxon>
    </lineage>
</organism>
<dbReference type="PANTHER" id="PTHR10948">
    <property type="entry name" value="TRANSPOSASE"/>
    <property type="match status" value="1"/>
</dbReference>
<accession>F2V0N9</accession>
<reference evidence="5" key="1">
    <citation type="submission" date="2010-02" db="EMBL/GenBank/DDBJ databases">
        <title>The Genome Sequence of Prevotella oris strain C735.</title>
        <authorList>
            <consortium name="The Broad Institute Genome Sequencing Platform"/>
            <person name="Ward D."/>
            <person name="Feldgarden M."/>
            <person name="Earl A."/>
            <person name="Young S.K."/>
            <person name="Zeng Q."/>
            <person name="Koehrsen M."/>
            <person name="Alvarado L."/>
            <person name="Berlin A."/>
            <person name="Bochicchio J."/>
            <person name="Borenstein D."/>
            <person name="Chapman S.B."/>
            <person name="Chen Z."/>
            <person name="Engels R."/>
            <person name="Freedman E."/>
            <person name="Gellesch M."/>
            <person name="Goldberg J."/>
            <person name="Griggs A."/>
            <person name="Gujja S."/>
            <person name="Heilman E."/>
            <person name="Heiman D."/>
            <person name="Hepburn T."/>
            <person name="Howarth C."/>
            <person name="Jen D."/>
            <person name="Larson L."/>
            <person name="Mehta T."/>
            <person name="Park D."/>
            <person name="Pearson M."/>
            <person name="Roberts A."/>
            <person name="Saif S."/>
            <person name="Shea T."/>
            <person name="Shenoy N."/>
            <person name="Sisk P."/>
            <person name="Stolte C."/>
            <person name="Sykes S."/>
            <person name="Thomson T."/>
            <person name="Walk T."/>
            <person name="White J."/>
            <person name="Yandava C."/>
            <person name="Sibley C.D."/>
            <person name="Field T.R."/>
            <person name="Grinwis M."/>
            <person name="Eshaghurshan C.S."/>
            <person name="Surette M.G."/>
            <person name="Haas B."/>
            <person name="Nusbaum C."/>
            <person name="Birren B."/>
        </authorList>
    </citation>
    <scope>NUCLEOTIDE SEQUENCE [LARGE SCALE GENOMIC DNA]</scope>
    <source>
        <strain evidence="5">C505</strain>
    </source>
</reference>
<dbReference type="InterPro" id="IPR051917">
    <property type="entry name" value="Transposase-Integrase"/>
</dbReference>
<dbReference type="GO" id="GO:0004803">
    <property type="term" value="F:transposase activity"/>
    <property type="evidence" value="ECO:0007669"/>
    <property type="project" value="TreeGrafter"/>
</dbReference>
<evidence type="ECO:0000313" key="4">
    <source>
        <dbReference type="EMBL" id="EGE36887.1"/>
    </source>
</evidence>
<dbReference type="GO" id="GO:0032196">
    <property type="term" value="P:transposition"/>
    <property type="evidence" value="ECO:0007669"/>
    <property type="project" value="TreeGrafter"/>
</dbReference>
<dbReference type="InterPro" id="IPR036397">
    <property type="entry name" value="RNaseH_sf"/>
</dbReference>
<dbReference type="GO" id="GO:0003676">
    <property type="term" value="F:nucleic acid binding"/>
    <property type="evidence" value="ECO:0007669"/>
    <property type="project" value="InterPro"/>
</dbReference>
<reference evidence="4 5" key="2">
    <citation type="submission" date="2011-10" db="EMBL/GenBank/DDBJ databases">
        <title>The Genome Sequence of Actinomyces viscosus C505.</title>
        <authorList>
            <consortium name="The Broad Institute Genome Sequencing Platform"/>
            <consortium name="The Broad Institute Genome Sequencing Center for Infectious Disease"/>
            <person name="Earl A."/>
            <person name="Ward D."/>
            <person name="Feldgarden M."/>
            <person name="Gevers D."/>
            <person name="Sibley C.D."/>
            <person name="Field T.R."/>
            <person name="Grinwis M."/>
            <person name="Eshaghurshan C.S."/>
            <person name="Surette M.G."/>
            <person name="Young S.K."/>
            <person name="Zeng Q."/>
            <person name="Gargeya S."/>
            <person name="Fitzgerald M."/>
            <person name="Haas B."/>
            <person name="Abouelleil A."/>
            <person name="Alvarado L."/>
            <person name="Arachchi H.M."/>
            <person name="Berlin A."/>
            <person name="Brown A."/>
            <person name="Chapman S.B."/>
            <person name="Chen Z."/>
            <person name="Dunbar C."/>
            <person name="Freedman E."/>
            <person name="Gearin G."/>
            <person name="Goldberg J."/>
            <person name="Griggs A."/>
            <person name="Gujja S."/>
            <person name="Heiman D."/>
            <person name="Howarth C."/>
            <person name="Larson L."/>
            <person name="Lui A."/>
            <person name="MacDonald P.J.P."/>
            <person name="Montmayeur A."/>
            <person name="Murphy C."/>
            <person name="Neiman D."/>
            <person name="Pearson M."/>
            <person name="Priest M."/>
            <person name="Roberts A."/>
            <person name="Saif S."/>
            <person name="Shea T."/>
            <person name="Shenoy N."/>
            <person name="Sisk P."/>
            <person name="Stolte C."/>
            <person name="Sykes S."/>
            <person name="Wortman J."/>
            <person name="Nusbaum C."/>
            <person name="Birren B."/>
        </authorList>
    </citation>
    <scope>NUCLEOTIDE SEQUENCE [LARGE SCALE GENOMIC DNA]</scope>
    <source>
        <strain evidence="4 5">C505</strain>
    </source>
</reference>
<dbReference type="GO" id="GO:0006310">
    <property type="term" value="P:DNA recombination"/>
    <property type="evidence" value="ECO:0007669"/>
    <property type="project" value="UniProtKB-KW"/>
</dbReference>
<name>F2V0N9_ACTVI</name>
<dbReference type="InterPro" id="IPR012337">
    <property type="entry name" value="RNaseH-like_sf"/>
</dbReference>
<dbReference type="NCBIfam" id="NF033563">
    <property type="entry name" value="transpos_IS30"/>
    <property type="match status" value="1"/>
</dbReference>
<dbReference type="InterPro" id="IPR025246">
    <property type="entry name" value="IS30-like_HTH"/>
</dbReference>
<dbReference type="PANTHER" id="PTHR10948:SF23">
    <property type="entry name" value="TRANSPOSASE INSI FOR INSERTION SEQUENCE ELEMENT IS30A-RELATED"/>
    <property type="match status" value="1"/>
</dbReference>
<feature type="region of interest" description="Disordered" evidence="2">
    <location>
        <begin position="66"/>
        <end position="98"/>
    </location>
</feature>
<dbReference type="PROSITE" id="PS50994">
    <property type="entry name" value="INTEGRASE"/>
    <property type="match status" value="1"/>
</dbReference>
<dbReference type="InterPro" id="IPR001584">
    <property type="entry name" value="Integrase_cat-core"/>
</dbReference>
<protein>
    <recommendedName>
        <fullName evidence="3">Integrase catalytic domain-containing protein</fullName>
    </recommendedName>
</protein>
<keyword evidence="1" id="KW-0233">DNA recombination</keyword>
<comment type="caution">
    <text evidence="4">The sequence shown here is derived from an EMBL/GenBank/DDBJ whole genome shotgun (WGS) entry which is preliminary data.</text>
</comment>
<feature type="domain" description="Integrase catalytic" evidence="3">
    <location>
        <begin position="274"/>
        <end position="428"/>
    </location>
</feature>
<dbReference type="Proteomes" id="UP000004668">
    <property type="component" value="Unassembled WGS sequence"/>
</dbReference>
<dbReference type="EMBL" id="ACRE02000040">
    <property type="protein sequence ID" value="EGE36887.1"/>
    <property type="molecule type" value="Genomic_DNA"/>
</dbReference>
<dbReference type="AlphaFoldDB" id="F2V0N9"/>
<dbReference type="GO" id="GO:0005829">
    <property type="term" value="C:cytosol"/>
    <property type="evidence" value="ECO:0007669"/>
    <property type="project" value="TreeGrafter"/>
</dbReference>
<evidence type="ECO:0000256" key="2">
    <source>
        <dbReference type="SAM" id="MobiDB-lite"/>
    </source>
</evidence>
<evidence type="ECO:0000313" key="5">
    <source>
        <dbReference type="Proteomes" id="UP000004668"/>
    </source>
</evidence>
<dbReference type="HOGENOM" id="CLU_035706_0_0_11"/>
<dbReference type="RefSeq" id="WP_003789079.1">
    <property type="nucleotide sequence ID" value="NZ_KI391968.1"/>
</dbReference>
<dbReference type="GO" id="GO:0015074">
    <property type="term" value="P:DNA integration"/>
    <property type="evidence" value="ECO:0007669"/>
    <property type="project" value="InterPro"/>
</dbReference>
<proteinExistence type="predicted"/>
<dbReference type="SUPFAM" id="SSF53098">
    <property type="entry name" value="Ribonuclease H-like"/>
    <property type="match status" value="1"/>
</dbReference>
<dbReference type="eggNOG" id="COG2826">
    <property type="taxonomic scope" value="Bacteria"/>
</dbReference>
<feature type="compositionally biased region" description="Low complexity" evidence="2">
    <location>
        <begin position="67"/>
        <end position="78"/>
    </location>
</feature>